<dbReference type="InterPro" id="IPR007111">
    <property type="entry name" value="NACHT_NTPase"/>
</dbReference>
<dbReference type="CDD" id="cd00093">
    <property type="entry name" value="HTH_XRE"/>
    <property type="match status" value="1"/>
</dbReference>
<keyword evidence="3" id="KW-1185">Reference proteome</keyword>
<dbReference type="AlphaFoldDB" id="A0A7W7SZ53"/>
<comment type="caution">
    <text evidence="2">The sequence shown here is derived from an EMBL/GenBank/DDBJ whole genome shotgun (WGS) entry which is preliminary data.</text>
</comment>
<dbReference type="Gene3D" id="3.40.50.300">
    <property type="entry name" value="P-loop containing nucleotide triphosphate hydrolases"/>
    <property type="match status" value="1"/>
</dbReference>
<dbReference type="PROSITE" id="PS50837">
    <property type="entry name" value="NACHT"/>
    <property type="match status" value="1"/>
</dbReference>
<dbReference type="InterPro" id="IPR001387">
    <property type="entry name" value="Cro/C1-type_HTH"/>
</dbReference>
<dbReference type="Proteomes" id="UP000542674">
    <property type="component" value="Unassembled WGS sequence"/>
</dbReference>
<dbReference type="InterPro" id="IPR027417">
    <property type="entry name" value="P-loop_NTPase"/>
</dbReference>
<name>A0A7W7SZ53_9PSEU</name>
<organism evidence="2 3">
    <name type="scientific">Saccharothrix violaceirubra</name>
    <dbReference type="NCBI Taxonomy" id="413306"/>
    <lineage>
        <taxon>Bacteria</taxon>
        <taxon>Bacillati</taxon>
        <taxon>Actinomycetota</taxon>
        <taxon>Actinomycetes</taxon>
        <taxon>Pseudonocardiales</taxon>
        <taxon>Pseudonocardiaceae</taxon>
        <taxon>Saccharothrix</taxon>
    </lineage>
</organism>
<gene>
    <name evidence="2" type="ORF">F4559_000967</name>
</gene>
<sequence>MESAAARLTEELRDLHLRAGAPSMRTLASSADMSHTSAHDALNGKRLPSWSVVANLVRALDGDVDYFRDLWNRANAPSDDLVPLYLRQEANRLRRLLGVDLMPLRVDGPYGPEVLDDFDEQLRRALFIGEPGSGNFTLLLVFARGLMKRTVDHVPFVVSLARFGDEYPPHRSIAGFVEHHVRTVNQLDVPDGWVSGLFASGRALVLFDGLSKVPDERRARIAEVVENFVLRYPDLRVALTLRPRDVGLIDEKMFAHYRMLPPETRDVDRYCDRERVPVPAPDELLITPGLVVEAVRDARRGQPWGHCATVEAYLRTVLADMITDDTVLALAALASARTEFRRAPAVAMLREVLGDYAVAQDLFDACVQYLLLGDGEGTYWFTTPAVHSYLVAVRLVAHAADVEDLVVSGPQVRRFVFELADRRWPDGAELLREALTRTDASQGKRPG</sequence>
<dbReference type="EMBL" id="JACHJS010000001">
    <property type="protein sequence ID" value="MBB4963608.1"/>
    <property type="molecule type" value="Genomic_DNA"/>
</dbReference>
<protein>
    <recommendedName>
        <fullName evidence="1">NACHT domain-containing protein</fullName>
    </recommendedName>
</protein>
<evidence type="ECO:0000313" key="3">
    <source>
        <dbReference type="Proteomes" id="UP000542674"/>
    </source>
</evidence>
<dbReference type="RefSeq" id="WP_184666367.1">
    <property type="nucleotide sequence ID" value="NZ_BAABAI010000034.1"/>
</dbReference>
<proteinExistence type="predicted"/>
<evidence type="ECO:0000259" key="1">
    <source>
        <dbReference type="PROSITE" id="PS50837"/>
    </source>
</evidence>
<accession>A0A7W7SZ53</accession>
<feature type="domain" description="NACHT" evidence="1">
    <location>
        <begin position="123"/>
        <end position="243"/>
    </location>
</feature>
<evidence type="ECO:0000313" key="2">
    <source>
        <dbReference type="EMBL" id="MBB4963608.1"/>
    </source>
</evidence>
<reference evidence="2 3" key="1">
    <citation type="submission" date="2020-08" db="EMBL/GenBank/DDBJ databases">
        <title>Sequencing the genomes of 1000 actinobacteria strains.</title>
        <authorList>
            <person name="Klenk H.-P."/>
        </authorList>
    </citation>
    <scope>NUCLEOTIDE SEQUENCE [LARGE SCALE GENOMIC DNA]</scope>
    <source>
        <strain evidence="2 3">DSM 45084</strain>
    </source>
</reference>